<reference evidence="5 6" key="1">
    <citation type="submission" date="2016-10" db="EMBL/GenBank/DDBJ databases">
        <authorList>
            <person name="de Groot N.N."/>
        </authorList>
    </citation>
    <scope>NUCLEOTIDE SEQUENCE [LARGE SCALE GENOMIC DNA]</scope>
    <source>
        <strain evidence="5 6">LMG 24775</strain>
    </source>
</reference>
<dbReference type="InterPro" id="IPR035089">
    <property type="entry name" value="Phage_sheath_subtilisin"/>
</dbReference>
<evidence type="ECO:0000313" key="5">
    <source>
        <dbReference type="EMBL" id="SDZ38334.1"/>
    </source>
</evidence>
<dbReference type="AlphaFoldDB" id="A0A1H3SK72"/>
<name>A0A1H3SK72_9BURK</name>
<dbReference type="PANTHER" id="PTHR35861">
    <property type="match status" value="1"/>
</dbReference>
<comment type="similarity">
    <text evidence="1">Belongs to the myoviridae tail sheath protein family.</text>
</comment>
<proteinExistence type="inferred from homology"/>
<feature type="domain" description="Tail sheath protein subtilisin-like" evidence="2">
    <location>
        <begin position="115"/>
        <end position="279"/>
    </location>
</feature>
<evidence type="ECO:0000259" key="3">
    <source>
        <dbReference type="Pfam" id="PF17482"/>
    </source>
</evidence>
<dbReference type="PANTHER" id="PTHR35861:SF1">
    <property type="entry name" value="PHAGE TAIL SHEATH PROTEIN"/>
    <property type="match status" value="1"/>
</dbReference>
<dbReference type="EMBL" id="FNPE01000021">
    <property type="protein sequence ID" value="SDZ38334.1"/>
    <property type="molecule type" value="Genomic_DNA"/>
</dbReference>
<organism evidence="5 6">
    <name type="scientific">Delftia lacustris</name>
    <dbReference type="NCBI Taxonomy" id="558537"/>
    <lineage>
        <taxon>Bacteria</taxon>
        <taxon>Pseudomonadati</taxon>
        <taxon>Pseudomonadota</taxon>
        <taxon>Betaproteobacteria</taxon>
        <taxon>Burkholderiales</taxon>
        <taxon>Comamonadaceae</taxon>
        <taxon>Delftia</taxon>
    </lineage>
</organism>
<dbReference type="InterPro" id="IPR020287">
    <property type="entry name" value="Tail_sheath_C"/>
</dbReference>
<accession>A0A1H3SK72</accession>
<dbReference type="GeneID" id="94693759"/>
<evidence type="ECO:0000313" key="6">
    <source>
        <dbReference type="Proteomes" id="UP000183417"/>
    </source>
</evidence>
<evidence type="ECO:0000259" key="4">
    <source>
        <dbReference type="Pfam" id="PF22671"/>
    </source>
</evidence>
<feature type="domain" description="Tail sheath protein C-terminal" evidence="3">
    <location>
        <begin position="281"/>
        <end position="382"/>
    </location>
</feature>
<feature type="domain" description="Tail sheath protein Gp18-like" evidence="4">
    <location>
        <begin position="28"/>
        <end position="88"/>
    </location>
</feature>
<evidence type="ECO:0008006" key="7">
    <source>
        <dbReference type="Google" id="ProtNLM"/>
    </source>
</evidence>
<dbReference type="RefSeq" id="WP_074923270.1">
    <property type="nucleotide sequence ID" value="NZ_CP141274.1"/>
</dbReference>
<evidence type="ECO:0000256" key="1">
    <source>
        <dbReference type="ARBA" id="ARBA00008005"/>
    </source>
</evidence>
<dbReference type="InterPro" id="IPR054564">
    <property type="entry name" value="Gp18_domIII_N"/>
</dbReference>
<sequence length="397" mass="42766">MATAPFHHGIRVTEVSEGINSIRIVSTAVIGLVATASDADAATFPLNRPVLVTKVDAAIGKAGTKGTLAQALNAIKEQCRPVLVVVRVADGEGATEAERRTDQDAKVIGTTTGNQYTGLQALLAAQAQLGVKPRILGAPGLDSQAVTDALASVAIKLRGFAYAAAIGNDVAEAQAYREHFGQRELMLLWPGFKALDLSTAAVQDASPVAYALGLRARIDQEQGWHKTLSNVPLSGVLGISRDVHWDLQSPDTEAGILNQAGITTLIQSQGHRFWGSRTCTDSELFRFESSVRTAQVLADTMAEAHFWAVDKPMHPSLVKDILEGINTKFRELKALGYILDGKAWYDETVNETATLKAGKLVLDYDYTPVPPLEDLGFRQRITDRYFADFALRVGTGQ</sequence>
<evidence type="ECO:0000259" key="2">
    <source>
        <dbReference type="Pfam" id="PF04984"/>
    </source>
</evidence>
<gene>
    <name evidence="5" type="ORF">SAMN05421547_12117</name>
</gene>
<dbReference type="InterPro" id="IPR052042">
    <property type="entry name" value="Tail_sheath_structural"/>
</dbReference>
<dbReference type="Pfam" id="PF22671">
    <property type="entry name" value="Gp18_domIII_N"/>
    <property type="match status" value="1"/>
</dbReference>
<dbReference type="Pfam" id="PF17482">
    <property type="entry name" value="Phage_sheath_1C"/>
    <property type="match status" value="1"/>
</dbReference>
<dbReference type="Proteomes" id="UP000183417">
    <property type="component" value="Unassembled WGS sequence"/>
</dbReference>
<dbReference type="Pfam" id="PF04984">
    <property type="entry name" value="Phage_sheath_1"/>
    <property type="match status" value="1"/>
</dbReference>
<protein>
    <recommendedName>
        <fullName evidence="7">Phage tail sheath protein</fullName>
    </recommendedName>
</protein>